<sequence>VYGPLTRAAHEAAVGDQYAKELMVWEVK</sequence>
<protein>
    <submittedName>
        <fullName evidence="1">Uncharacterized protein</fullName>
    </submittedName>
</protein>
<comment type="caution">
    <text evidence="1">The sequence shown here is derived from an EMBL/GenBank/DDBJ whole genome shotgun (WGS) entry which is preliminary data.</text>
</comment>
<dbReference type="AlphaFoldDB" id="A0A0F9HQZ7"/>
<reference evidence="1" key="1">
    <citation type="journal article" date="2015" name="Nature">
        <title>Complex archaea that bridge the gap between prokaryotes and eukaryotes.</title>
        <authorList>
            <person name="Spang A."/>
            <person name="Saw J.H."/>
            <person name="Jorgensen S.L."/>
            <person name="Zaremba-Niedzwiedzka K."/>
            <person name="Martijn J."/>
            <person name="Lind A.E."/>
            <person name="van Eijk R."/>
            <person name="Schleper C."/>
            <person name="Guy L."/>
            <person name="Ettema T.J."/>
        </authorList>
    </citation>
    <scope>NUCLEOTIDE SEQUENCE</scope>
</reference>
<accession>A0A0F9HQZ7</accession>
<organism evidence="1">
    <name type="scientific">marine sediment metagenome</name>
    <dbReference type="NCBI Taxonomy" id="412755"/>
    <lineage>
        <taxon>unclassified sequences</taxon>
        <taxon>metagenomes</taxon>
        <taxon>ecological metagenomes</taxon>
    </lineage>
</organism>
<gene>
    <name evidence="1" type="ORF">LCGC14_1968210</name>
</gene>
<dbReference type="EMBL" id="LAZR01021798">
    <property type="protein sequence ID" value="KKL84095.1"/>
    <property type="molecule type" value="Genomic_DNA"/>
</dbReference>
<feature type="non-terminal residue" evidence="1">
    <location>
        <position position="1"/>
    </location>
</feature>
<proteinExistence type="predicted"/>
<name>A0A0F9HQZ7_9ZZZZ</name>
<evidence type="ECO:0000313" key="1">
    <source>
        <dbReference type="EMBL" id="KKL84095.1"/>
    </source>
</evidence>